<evidence type="ECO:0000256" key="2">
    <source>
        <dbReference type="SAM" id="Phobius"/>
    </source>
</evidence>
<dbReference type="EMBL" id="JACEIO010000002">
    <property type="protein sequence ID" value="MBA4535874.1"/>
    <property type="molecule type" value="Genomic_DNA"/>
</dbReference>
<gene>
    <name evidence="4" type="ORF">G4D64_01645</name>
    <name evidence="3" type="ORF">H1Z61_01650</name>
</gene>
<keyword evidence="5" id="KW-1185">Reference proteome</keyword>
<evidence type="ECO:0000313" key="6">
    <source>
        <dbReference type="Proteomes" id="UP000570010"/>
    </source>
</evidence>
<organism evidence="4 5">
    <name type="scientific">Bacillus aquiflavi</name>
    <dbReference type="NCBI Taxonomy" id="2672567"/>
    <lineage>
        <taxon>Bacteria</taxon>
        <taxon>Bacillati</taxon>
        <taxon>Bacillota</taxon>
        <taxon>Bacilli</taxon>
        <taxon>Bacillales</taxon>
        <taxon>Bacillaceae</taxon>
        <taxon>Bacillus</taxon>
    </lineage>
</organism>
<feature type="region of interest" description="Disordered" evidence="1">
    <location>
        <begin position="25"/>
        <end position="111"/>
    </location>
</feature>
<comment type="caution">
    <text evidence="4">The sequence shown here is derived from an EMBL/GenBank/DDBJ whole genome shotgun (WGS) entry which is preliminary data.</text>
</comment>
<dbReference type="EMBL" id="JAAIWN010000002">
    <property type="protein sequence ID" value="NEY80249.1"/>
    <property type="molecule type" value="Genomic_DNA"/>
</dbReference>
<feature type="compositionally biased region" description="Basic and acidic residues" evidence="1">
    <location>
        <begin position="70"/>
        <end position="90"/>
    </location>
</feature>
<dbReference type="Proteomes" id="UP000472971">
    <property type="component" value="Unassembled WGS sequence"/>
</dbReference>
<keyword evidence="2" id="KW-0472">Membrane</keyword>
<proteinExistence type="predicted"/>
<dbReference type="AlphaFoldDB" id="A0A6B3VQL5"/>
<name>A0A6B3VQL5_9BACI</name>
<dbReference type="RefSeq" id="WP_163239454.1">
    <property type="nucleotide sequence ID" value="NZ_CP082780.1"/>
</dbReference>
<reference evidence="4 5" key="1">
    <citation type="submission" date="2020-02" db="EMBL/GenBank/DDBJ databases">
        <title>Bacillus aquiflavi sp. nov., isolated from yellow water of strong flavor Chinese baijiu in Yibin region of China.</title>
        <authorList>
            <person name="Xie J."/>
        </authorList>
    </citation>
    <scope>NUCLEOTIDE SEQUENCE [LARGE SCALE GENOMIC DNA]</scope>
    <source>
        <strain evidence="4 5">3H-10</strain>
    </source>
</reference>
<keyword evidence="2" id="KW-1133">Transmembrane helix</keyword>
<keyword evidence="2" id="KW-0812">Transmembrane</keyword>
<reference evidence="3 6" key="2">
    <citation type="submission" date="2020-07" db="EMBL/GenBank/DDBJ databases">
        <authorList>
            <person name="Feng H."/>
        </authorList>
    </citation>
    <scope>NUCLEOTIDE SEQUENCE [LARGE SCALE GENOMIC DNA]</scope>
    <source>
        <strain evidence="3">S-12</strain>
        <strain evidence="6">s-12</strain>
    </source>
</reference>
<feature type="compositionally biased region" description="Basic and acidic residues" evidence="1">
    <location>
        <begin position="26"/>
        <end position="44"/>
    </location>
</feature>
<dbReference type="Proteomes" id="UP000570010">
    <property type="component" value="Unassembled WGS sequence"/>
</dbReference>
<protein>
    <submittedName>
        <fullName evidence="4">Uncharacterized protein</fullName>
    </submittedName>
</protein>
<feature type="compositionally biased region" description="Basic and acidic residues" evidence="1">
    <location>
        <begin position="97"/>
        <end position="111"/>
    </location>
</feature>
<accession>A0A6B3VQL5</accession>
<evidence type="ECO:0000256" key="1">
    <source>
        <dbReference type="SAM" id="MobiDB-lite"/>
    </source>
</evidence>
<evidence type="ECO:0000313" key="5">
    <source>
        <dbReference type="Proteomes" id="UP000472971"/>
    </source>
</evidence>
<evidence type="ECO:0000313" key="3">
    <source>
        <dbReference type="EMBL" id="MBA4535874.1"/>
    </source>
</evidence>
<feature type="transmembrane region" description="Helical" evidence="2">
    <location>
        <begin position="6"/>
        <end position="24"/>
    </location>
</feature>
<evidence type="ECO:0000313" key="4">
    <source>
        <dbReference type="EMBL" id="NEY80249.1"/>
    </source>
</evidence>
<sequence>MLDFFIDNPIIVFILIGVISSIFSKSKTDAKEERKQSRQTERRAPNQSKQTQPPRPKPVSNKQAPAKKKKIEERKTVQKPIEQMKPEFNHHHSTNSNEKKMKEKLNIPEEKSLPSYQSRLIDGIILSEVLGPPRAKKRHRAIK</sequence>